<evidence type="ECO:0000313" key="5">
    <source>
        <dbReference type="EMBL" id="KRT84915.1"/>
    </source>
</evidence>
<keyword evidence="6" id="KW-1185">Reference proteome</keyword>
<name>A0A0T6BC61_9SCAR</name>
<dbReference type="PIRSF" id="PIRSF000137">
    <property type="entry name" value="Alcohol_oxidase"/>
    <property type="match status" value="1"/>
</dbReference>
<comment type="caution">
    <text evidence="5">The sequence shown here is derived from an EMBL/GenBank/DDBJ whole genome shotgun (WGS) entry which is preliminary data.</text>
</comment>
<sequence length="614" mass="68935">FIVLSIIISVVALENTQPSLLELFFGEVGKFLVNTRASLHGPRIQDPSEDRDMEEYDYIIIGAGVAGSILANRLSEIPDWKILLLETGTPENPIGEIPGLSQILQLTQYNWRYQTVPQETGCLGMIDNKCNIASGKGLGGGGVLSDSFFSRGTKQDYDWWAQEIQNEDWNFENVLPYHKKAEDVHLKAFDWEYHGLGGPNYVEDLRNPSRIRQPFLSAARELNYSIIDYNGAKQIGFSRAQVTTKRGRRHSISKAYLETIRGRRNLVIKTLSNVTRIVINEDTKEVEGVEYVRNGRALVARNKKEVILSAGTFNSPLLLMLSGVGHKSHLEENDVECLQELPVGDNLKDHVGFTGLHFIFKDKSPEENYFLNFYDWLVKGEGPLTSAGTDAIGLLNSGLSEDPEYADVELAVVPMSLAQGYDLIEPIVNFKREIYDSVWKEIQDQDAFMILIILLRAKSTGKIRLRSREVGDHPLIDPQYLSHPTDTEIILEGIKKVLELAETQSFKRLGVELNSKKVYGCEDHDFGSDNYWRCAIPRLHISTFHYTGTNKMGSEGDGKSVVDARFKVHGIKNLRVIDASVIPNANTGHMLGPVLMLAEKGADIVKEDWNELLN</sequence>
<evidence type="ECO:0000259" key="4">
    <source>
        <dbReference type="PROSITE" id="PS00624"/>
    </source>
</evidence>
<dbReference type="GO" id="GO:0016614">
    <property type="term" value="F:oxidoreductase activity, acting on CH-OH group of donors"/>
    <property type="evidence" value="ECO:0007669"/>
    <property type="project" value="InterPro"/>
</dbReference>
<feature type="domain" description="Glucose-methanol-choline oxidoreductase N-terminal" evidence="4">
    <location>
        <begin position="311"/>
        <end position="325"/>
    </location>
</feature>
<feature type="non-terminal residue" evidence="5">
    <location>
        <position position="1"/>
    </location>
</feature>
<comment type="similarity">
    <text evidence="1">Belongs to the GMC oxidoreductase family.</text>
</comment>
<evidence type="ECO:0000256" key="1">
    <source>
        <dbReference type="ARBA" id="ARBA00010790"/>
    </source>
</evidence>
<keyword evidence="3" id="KW-0274">FAD</keyword>
<feature type="active site" description="Proton donor" evidence="2">
    <location>
        <position position="545"/>
    </location>
</feature>
<dbReference type="InterPro" id="IPR000172">
    <property type="entry name" value="GMC_OxRdtase_N"/>
</dbReference>
<dbReference type="Gene3D" id="3.50.50.60">
    <property type="entry name" value="FAD/NAD(P)-binding domain"/>
    <property type="match status" value="1"/>
</dbReference>
<dbReference type="InterPro" id="IPR036188">
    <property type="entry name" value="FAD/NAD-bd_sf"/>
</dbReference>
<dbReference type="PANTHER" id="PTHR11552:SF158">
    <property type="entry name" value="GH23626P-RELATED"/>
    <property type="match status" value="1"/>
</dbReference>
<dbReference type="Pfam" id="PF00732">
    <property type="entry name" value="GMC_oxred_N"/>
    <property type="match status" value="1"/>
</dbReference>
<dbReference type="Gene3D" id="3.30.560.10">
    <property type="entry name" value="Glucose Oxidase, domain 3"/>
    <property type="match status" value="1"/>
</dbReference>
<dbReference type="Pfam" id="PF05199">
    <property type="entry name" value="GMC_oxred_C"/>
    <property type="match status" value="1"/>
</dbReference>
<feature type="active site" description="Proton acceptor" evidence="2">
    <location>
        <position position="589"/>
    </location>
</feature>
<keyword evidence="3" id="KW-0285">Flavoprotein</keyword>
<dbReference type="OrthoDB" id="269227at2759"/>
<evidence type="ECO:0000256" key="2">
    <source>
        <dbReference type="PIRSR" id="PIRSR000137-1"/>
    </source>
</evidence>
<proteinExistence type="inferred from homology"/>
<feature type="binding site" evidence="3">
    <location>
        <position position="274"/>
    </location>
    <ligand>
        <name>FAD</name>
        <dbReference type="ChEBI" id="CHEBI:57692"/>
    </ligand>
</feature>
<dbReference type="Proteomes" id="UP000051574">
    <property type="component" value="Unassembled WGS sequence"/>
</dbReference>
<dbReference type="InterPro" id="IPR012132">
    <property type="entry name" value="GMC_OxRdtase"/>
</dbReference>
<gene>
    <name evidence="5" type="ORF">AMK59_1582</name>
</gene>
<evidence type="ECO:0000313" key="6">
    <source>
        <dbReference type="Proteomes" id="UP000051574"/>
    </source>
</evidence>
<dbReference type="GO" id="GO:0050660">
    <property type="term" value="F:flavin adenine dinucleotide binding"/>
    <property type="evidence" value="ECO:0007669"/>
    <property type="project" value="InterPro"/>
</dbReference>
<dbReference type="EMBL" id="LJIG01002025">
    <property type="protein sequence ID" value="KRT84915.1"/>
    <property type="molecule type" value="Genomic_DNA"/>
</dbReference>
<accession>A0A0T6BC61</accession>
<dbReference type="SUPFAM" id="SSF51905">
    <property type="entry name" value="FAD/NAD(P)-binding domain"/>
    <property type="match status" value="1"/>
</dbReference>
<organism evidence="5 6">
    <name type="scientific">Oryctes borbonicus</name>
    <dbReference type="NCBI Taxonomy" id="1629725"/>
    <lineage>
        <taxon>Eukaryota</taxon>
        <taxon>Metazoa</taxon>
        <taxon>Ecdysozoa</taxon>
        <taxon>Arthropoda</taxon>
        <taxon>Hexapoda</taxon>
        <taxon>Insecta</taxon>
        <taxon>Pterygota</taxon>
        <taxon>Neoptera</taxon>
        <taxon>Endopterygota</taxon>
        <taxon>Coleoptera</taxon>
        <taxon>Polyphaga</taxon>
        <taxon>Scarabaeiformia</taxon>
        <taxon>Scarabaeidae</taxon>
        <taxon>Dynastinae</taxon>
        <taxon>Oryctes</taxon>
    </lineage>
</organism>
<dbReference type="PANTHER" id="PTHR11552">
    <property type="entry name" value="GLUCOSE-METHANOL-CHOLINE GMC OXIDOREDUCTASE"/>
    <property type="match status" value="1"/>
</dbReference>
<reference evidence="5 6" key="1">
    <citation type="submission" date="2015-09" db="EMBL/GenBank/DDBJ databases">
        <title>Draft genome of the scarab beetle Oryctes borbonicus.</title>
        <authorList>
            <person name="Meyer J.M."/>
            <person name="Markov G.V."/>
            <person name="Baskaran P."/>
            <person name="Herrmann M."/>
            <person name="Sommer R.J."/>
            <person name="Roedelsperger C."/>
        </authorList>
    </citation>
    <scope>NUCLEOTIDE SEQUENCE [LARGE SCALE GENOMIC DNA]</scope>
    <source>
        <strain evidence="5">OB123</strain>
        <tissue evidence="5">Whole animal</tissue>
    </source>
</reference>
<dbReference type="InterPro" id="IPR007867">
    <property type="entry name" value="GMC_OxRtase_C"/>
</dbReference>
<dbReference type="SUPFAM" id="SSF54373">
    <property type="entry name" value="FAD-linked reductases, C-terminal domain"/>
    <property type="match status" value="1"/>
</dbReference>
<evidence type="ECO:0000256" key="3">
    <source>
        <dbReference type="PIRSR" id="PIRSR000137-2"/>
    </source>
</evidence>
<dbReference type="PROSITE" id="PS00624">
    <property type="entry name" value="GMC_OXRED_2"/>
    <property type="match status" value="1"/>
</dbReference>
<protein>
    <submittedName>
        <fullName evidence="5">FAD dependent oxidoreductase</fullName>
    </submittedName>
</protein>
<dbReference type="AlphaFoldDB" id="A0A0T6BC61"/>
<comment type="cofactor">
    <cofactor evidence="3">
        <name>FAD</name>
        <dbReference type="ChEBI" id="CHEBI:57692"/>
    </cofactor>
</comment>